<keyword evidence="7 11" id="KW-0915">Sodium</keyword>
<feature type="transmembrane region" description="Helical" evidence="11">
    <location>
        <begin position="55"/>
        <end position="78"/>
    </location>
</feature>
<keyword evidence="6 11" id="KW-1133">Transmembrane helix</keyword>
<comment type="subcellular location">
    <subcellularLocation>
        <location evidence="1">Cell inner membrane</location>
        <topology evidence="1">Multi-pass membrane protein</topology>
    </subcellularLocation>
    <subcellularLocation>
        <location evidence="11">Cell membrane</location>
        <topology evidence="11">Multi-pass membrane protein</topology>
    </subcellularLocation>
</comment>
<dbReference type="NCBIfam" id="TIGR00773">
    <property type="entry name" value="NhaA"/>
    <property type="match status" value="1"/>
</dbReference>
<evidence type="ECO:0000256" key="2">
    <source>
        <dbReference type="ARBA" id="ARBA00022448"/>
    </source>
</evidence>
<comment type="function">
    <text evidence="11">Na(+)/H(+) antiporter that extrudes sodium in exchange for external protons.</text>
</comment>
<feature type="transmembrane region" description="Helical" evidence="11">
    <location>
        <begin position="199"/>
        <end position="223"/>
    </location>
</feature>
<feature type="transmembrane region" description="Helical" evidence="11">
    <location>
        <begin position="418"/>
        <end position="444"/>
    </location>
</feature>
<feature type="compositionally biased region" description="Low complexity" evidence="12">
    <location>
        <begin position="491"/>
        <end position="511"/>
    </location>
</feature>
<keyword evidence="2 11" id="KW-0813">Transport</keyword>
<feature type="transmembrane region" description="Helical" evidence="11">
    <location>
        <begin position="456"/>
        <end position="476"/>
    </location>
</feature>
<keyword evidence="10 11" id="KW-0739">Sodium transport</keyword>
<keyword evidence="8 11" id="KW-0406">Ion transport</keyword>
<dbReference type="PANTHER" id="PTHR30341:SF0">
    <property type="entry name" value="NA(+)_H(+) ANTIPORTER NHAA"/>
    <property type="match status" value="1"/>
</dbReference>
<name>A0A1Y3XWF5_9ACTN</name>
<dbReference type="GO" id="GO:0006885">
    <property type="term" value="P:regulation of pH"/>
    <property type="evidence" value="ECO:0007669"/>
    <property type="project" value="UniProtKB-UniRule"/>
</dbReference>
<evidence type="ECO:0000256" key="12">
    <source>
        <dbReference type="SAM" id="MobiDB-lite"/>
    </source>
</evidence>
<dbReference type="EMBL" id="NFIE01000001">
    <property type="protein sequence ID" value="OUN89903.1"/>
    <property type="molecule type" value="Genomic_DNA"/>
</dbReference>
<feature type="transmembrane region" description="Helical" evidence="11">
    <location>
        <begin position="229"/>
        <end position="245"/>
    </location>
</feature>
<evidence type="ECO:0000256" key="5">
    <source>
        <dbReference type="ARBA" id="ARBA00022692"/>
    </source>
</evidence>
<evidence type="ECO:0000256" key="1">
    <source>
        <dbReference type="ARBA" id="ARBA00004429"/>
    </source>
</evidence>
<feature type="transmembrane region" description="Helical" evidence="11">
    <location>
        <begin position="111"/>
        <end position="131"/>
    </location>
</feature>
<comment type="catalytic activity">
    <reaction evidence="11">
        <text>Na(+)(in) + 2 H(+)(out) = Na(+)(out) + 2 H(+)(in)</text>
        <dbReference type="Rhea" id="RHEA:29251"/>
        <dbReference type="ChEBI" id="CHEBI:15378"/>
        <dbReference type="ChEBI" id="CHEBI:29101"/>
    </reaction>
</comment>
<feature type="transmembrane region" description="Helical" evidence="11">
    <location>
        <begin position="382"/>
        <end position="406"/>
    </location>
</feature>
<evidence type="ECO:0000313" key="14">
    <source>
        <dbReference type="Proteomes" id="UP000195781"/>
    </source>
</evidence>
<gene>
    <name evidence="11" type="primary">nhaA</name>
    <name evidence="13" type="ORF">B5G02_00685</name>
</gene>
<keyword evidence="3 11" id="KW-0050">Antiport</keyword>
<evidence type="ECO:0000256" key="4">
    <source>
        <dbReference type="ARBA" id="ARBA00022475"/>
    </source>
</evidence>
<dbReference type="AlphaFoldDB" id="A0A1Y3XWF5"/>
<evidence type="ECO:0000256" key="9">
    <source>
        <dbReference type="ARBA" id="ARBA00023136"/>
    </source>
</evidence>
<feature type="transmembrane region" description="Helical" evidence="11">
    <location>
        <begin position="348"/>
        <end position="370"/>
    </location>
</feature>
<dbReference type="InterPro" id="IPR004670">
    <property type="entry name" value="NhaA"/>
</dbReference>
<feature type="transmembrane region" description="Helical" evidence="11">
    <location>
        <begin position="257"/>
        <end position="285"/>
    </location>
</feature>
<feature type="transmembrane region" description="Helical" evidence="11">
    <location>
        <begin position="143"/>
        <end position="165"/>
    </location>
</feature>
<proteinExistence type="inferred from homology"/>
<dbReference type="PANTHER" id="PTHR30341">
    <property type="entry name" value="SODIUM ION/PROTON ANTIPORTER NHAA-RELATED"/>
    <property type="match status" value="1"/>
</dbReference>
<evidence type="ECO:0000256" key="8">
    <source>
        <dbReference type="ARBA" id="ARBA00023065"/>
    </source>
</evidence>
<evidence type="ECO:0000256" key="10">
    <source>
        <dbReference type="ARBA" id="ARBA00023201"/>
    </source>
</evidence>
<reference evidence="14" key="1">
    <citation type="submission" date="2017-04" db="EMBL/GenBank/DDBJ databases">
        <title>Function of individual gut microbiota members based on whole genome sequencing of pure cultures obtained from chicken caecum.</title>
        <authorList>
            <person name="Medvecky M."/>
            <person name="Cejkova D."/>
            <person name="Polansky O."/>
            <person name="Karasova D."/>
            <person name="Kubasova T."/>
            <person name="Cizek A."/>
            <person name="Rychlik I."/>
        </authorList>
    </citation>
    <scope>NUCLEOTIDE SEQUENCE [LARGE SCALE GENOMIC DNA]</scope>
    <source>
        <strain evidence="14">An5</strain>
    </source>
</reference>
<evidence type="ECO:0000313" key="13">
    <source>
        <dbReference type="EMBL" id="OUN89903.1"/>
    </source>
</evidence>
<dbReference type="HAMAP" id="MF_01844">
    <property type="entry name" value="NhaA"/>
    <property type="match status" value="1"/>
</dbReference>
<comment type="similarity">
    <text evidence="11">Belongs to the NhaA Na(+)/H(+) (TC 2.A.33) antiporter family.</text>
</comment>
<evidence type="ECO:0000256" key="3">
    <source>
        <dbReference type="ARBA" id="ARBA00022449"/>
    </source>
</evidence>
<evidence type="ECO:0000256" key="7">
    <source>
        <dbReference type="ARBA" id="ARBA00023053"/>
    </source>
</evidence>
<accession>A0A1Y3XWF5</accession>
<dbReference type="GO" id="GO:0005886">
    <property type="term" value="C:plasma membrane"/>
    <property type="evidence" value="ECO:0007669"/>
    <property type="project" value="UniProtKB-SubCell"/>
</dbReference>
<keyword evidence="9 11" id="KW-0472">Membrane</keyword>
<organism evidence="13 14">
    <name type="scientific">[Collinsella] massiliensis</name>
    <dbReference type="NCBI Taxonomy" id="1232426"/>
    <lineage>
        <taxon>Bacteria</taxon>
        <taxon>Bacillati</taxon>
        <taxon>Actinomycetota</taxon>
        <taxon>Coriobacteriia</taxon>
        <taxon>Coriobacteriales</taxon>
        <taxon>Coriobacteriaceae</taxon>
        <taxon>Enorma</taxon>
    </lineage>
</organism>
<evidence type="ECO:0000256" key="6">
    <source>
        <dbReference type="ARBA" id="ARBA00022989"/>
    </source>
</evidence>
<dbReference type="Pfam" id="PF06965">
    <property type="entry name" value="Na_H_antiport_1"/>
    <property type="match status" value="1"/>
</dbReference>
<dbReference type="Proteomes" id="UP000195781">
    <property type="component" value="Unassembled WGS sequence"/>
</dbReference>
<keyword evidence="4 11" id="KW-1003">Cell membrane</keyword>
<dbReference type="InterPro" id="IPR023171">
    <property type="entry name" value="Na/H_antiporter_dom_sf"/>
</dbReference>
<dbReference type="RefSeq" id="WP_094334779.1">
    <property type="nucleotide sequence ID" value="NZ_NFIE01000001.1"/>
</dbReference>
<keyword evidence="14" id="KW-1185">Reference proteome</keyword>
<feature type="transmembrane region" description="Helical" evidence="11">
    <location>
        <begin position="171"/>
        <end position="192"/>
    </location>
</feature>
<comment type="caution">
    <text evidence="13">The sequence shown here is derived from an EMBL/GenBank/DDBJ whole genome shotgun (WGS) entry which is preliminary data.</text>
</comment>
<keyword evidence="5 11" id="KW-0812">Transmembrane</keyword>
<sequence length="511" mass="54293">MAQKRTTTEGRAAAGAVERKVLVRKPGRAASASEPGRERLMSPLQRSRLERRGTLEAITGNGVISACVMILAAVAAVICANTDLYYPLHEWFAQPVTIAIGGWEFSLTFELFVNDFLMAIFFLLVGIELKYEMTVGELRQPRQALLPMLAAVGGVVLPAAIYVVVNRGGAVYGWAIPMATDIAFALGVLSLLGSRVPPALKVFFSTLAIADDLLAIAAIALFYGHAPQLGWLAAAALVTAGLVFLNRRRFFGVAPYLTLGLVLWFCLFQSGVHATLAGVILAFTIPARSDINARALVSWVESKLPDLDERFDAEAHILGQHDFTHAVTRVERVMHRVTPPLQRLEHRIAAPVNFIILPLFAFVNAQVRLVGVDMLALAVDPVAVGVYLGMLLGKTFGILGVTYLMVRAGLAELPKGVGWRHIAGIGILGGIGFTMSILIAGLAFTEIPAELLAAKTAILAGSVSAAVIGLAFMAFACRGDGPREEDEASGDVQAPGDAQAPDAPAVQAGAE</sequence>
<feature type="region of interest" description="Disordered" evidence="12">
    <location>
        <begin position="481"/>
        <end position="511"/>
    </location>
</feature>
<dbReference type="Gene3D" id="1.20.1530.10">
    <property type="entry name" value="Na+/H+ antiporter like domain"/>
    <property type="match status" value="1"/>
</dbReference>
<evidence type="ECO:0000256" key="11">
    <source>
        <dbReference type="HAMAP-Rule" id="MF_01844"/>
    </source>
</evidence>
<protein>
    <recommendedName>
        <fullName evidence="11">Na(+)/H(+) antiporter NhaA</fullName>
    </recommendedName>
    <alternativeName>
        <fullName evidence="11">Sodium/proton antiporter NhaA</fullName>
    </alternativeName>
</protein>
<dbReference type="OrthoDB" id="9808135at2"/>
<dbReference type="GO" id="GO:0015385">
    <property type="term" value="F:sodium:proton antiporter activity"/>
    <property type="evidence" value="ECO:0007669"/>
    <property type="project" value="UniProtKB-UniRule"/>
</dbReference>